<name>A0A7S3K1Y8_9STRA</name>
<feature type="transmembrane region" description="Helical" evidence="2">
    <location>
        <begin position="1189"/>
        <end position="1208"/>
    </location>
</feature>
<feature type="region of interest" description="Disordered" evidence="1">
    <location>
        <begin position="721"/>
        <end position="743"/>
    </location>
</feature>
<feature type="transmembrane region" description="Helical" evidence="2">
    <location>
        <begin position="994"/>
        <end position="1016"/>
    </location>
</feature>
<sequence>MVCAASIVPGCDDVSSAGNNQTNAILVDIADIYGATAISDPPATVYVKSNLATQSIVNLDNLTETLLQVSLEENDVDGIYQILKAGGEAANELDLRRRLVACDNEGDCAAASVAAYRAKLLVAFDAVIRLQDDNLEARARQANLLSILTKDAYDLDLSAQNLVLGIVTDLTSRASLQGLGIDASRADTRAAMIESLANIEHVAETANNSIQIKSFLSALDNTLDAFLIGTTAGQDAERESSETSLAVTTVKAYANRNLELEAFENTQLYISADVLASDDYTVAIAELATFVYQINSDILLNSRAVRLRMTTSTESSRRRLATSASTIFLTLPQGTEAIRNEIISYNVTAECLNNSTIPLKIPCNGTNATILCNGTATLYNIECRKIIGPVCAEYINGTEWIAAELDTVQSSNDANITCRVALLDDDMITSRDFSTTSNSALEYYISAIEFTTKPGKLVQHPLLLWTFGIMTALCFGIAVLGKYLDRRDARRLSSRVQPGVDNLANSEQQQNVANRNMLHAIASHSMPRFVNEIRKSQIFFYAMLCVWRNHSILTVLTRYKPTQPRARRAYLVYFTCLMIMLSQVAALWLAFPTGYCESAETQSDCVKRRNLYYEVLKNLVELFYHESGTDQACEWKSNRAKDESKCQLKVPSVTDIGTKRILLVFLVFALSLPCILIIEFFYVTYACAPILQPRWVRNRSLVLYILKLLFKVIDPESIEAKRREQDPFHPTDEDDAADDDDDDFGAGDFDGGAPISAESDNHAKRGQQKKRSLSIRHRVGLRLWQNLCIEGKPAVYLPLGVADYYALRAVLPVMKTIYLQKQELISIATNASDTTIRQAITYFSRELDLKWGIPATTKYKSNVAFARKVYTQLKENIIVAANMEGRLEQLAFEQRLEACALVVHSMRRDHLQTSERQLLDTQLRLDGAFSTKKDWDIGRGDLPPVSLRSKLLGQFTCTFAFIFPIWFMFIVATKLDHGGKSGKRTKRLIFIKTIVFLFFNFVVVEPLVLLIMRFALPATLYRKLLFYEDPISLAIPYDSIRLFVEASSLLSPLAAVLFALTCNRVPIRLGPEAVTRAVDIVTRKKEYGDENLLIETVVNEFNQNTKPRLRLSKLQRNDPDNIIKNLLREAADVYLSFTQKYPHGVSESKQLNSDHVEKFVRRASTRRGSMLDNNWVTSIASDLHQNLKFSPPTSHILLVSFMGCFLLVPSLARSILIRELIVIASFGLEIAIDFPAFHKTWRIVESLDGYVVKGASEIIFLWCSMAFMVFLVLTLAVILTAYESGKFNQGLLTRRAIRKRIDNTMTDHGTAVVAPEQEGITRQDSQWQEEISSFRNSTDSFDSLDGFFIANDSNAAKIARRSLRASRRGFFDDEEEDDDNNYNETETSPFAPYILADIDSISCPITATVYSEDGEDQVTADIKDDYDIDTKRTTMKMYKRFRAQAQKQILFGAREIRGAAI</sequence>
<evidence type="ECO:0000256" key="2">
    <source>
        <dbReference type="SAM" id="Phobius"/>
    </source>
</evidence>
<feature type="transmembrane region" description="Helical" evidence="2">
    <location>
        <begin position="661"/>
        <end position="683"/>
    </location>
</feature>
<feature type="compositionally biased region" description="Acidic residues" evidence="1">
    <location>
        <begin position="732"/>
        <end position="743"/>
    </location>
</feature>
<accession>A0A7S3K1Y8</accession>
<organism evidence="3">
    <name type="scientific">Aureoumbra lagunensis</name>
    <dbReference type="NCBI Taxonomy" id="44058"/>
    <lineage>
        <taxon>Eukaryota</taxon>
        <taxon>Sar</taxon>
        <taxon>Stramenopiles</taxon>
        <taxon>Ochrophyta</taxon>
        <taxon>Pelagophyceae</taxon>
        <taxon>Pelagomonadales</taxon>
        <taxon>Aureoumbra</taxon>
    </lineage>
</organism>
<proteinExistence type="predicted"/>
<protein>
    <submittedName>
        <fullName evidence="3">Uncharacterized protein</fullName>
    </submittedName>
</protein>
<reference evidence="3" key="1">
    <citation type="submission" date="2021-01" db="EMBL/GenBank/DDBJ databases">
        <authorList>
            <person name="Corre E."/>
            <person name="Pelletier E."/>
            <person name="Niang G."/>
            <person name="Scheremetjew M."/>
            <person name="Finn R."/>
            <person name="Kale V."/>
            <person name="Holt S."/>
            <person name="Cochrane G."/>
            <person name="Meng A."/>
            <person name="Brown T."/>
            <person name="Cohen L."/>
        </authorList>
    </citation>
    <scope>NUCLEOTIDE SEQUENCE</scope>
    <source>
        <strain evidence="3">CCMP1510</strain>
    </source>
</reference>
<gene>
    <name evidence="3" type="ORF">ALAG00032_LOCUS11651</name>
</gene>
<feature type="transmembrane region" description="Helical" evidence="2">
    <location>
        <begin position="462"/>
        <end position="484"/>
    </location>
</feature>
<keyword evidence="2" id="KW-0812">Transmembrane</keyword>
<evidence type="ECO:0000313" key="3">
    <source>
        <dbReference type="EMBL" id="CAE0370871.1"/>
    </source>
</evidence>
<keyword evidence="2" id="KW-0472">Membrane</keyword>
<dbReference type="EMBL" id="HBIJ01017566">
    <property type="protein sequence ID" value="CAE0370871.1"/>
    <property type="molecule type" value="Transcribed_RNA"/>
</dbReference>
<feature type="transmembrane region" description="Helical" evidence="2">
    <location>
        <begin position="951"/>
        <end position="973"/>
    </location>
</feature>
<feature type="compositionally biased region" description="Basic and acidic residues" evidence="1">
    <location>
        <begin position="721"/>
        <end position="731"/>
    </location>
</feature>
<keyword evidence="2" id="KW-1133">Transmembrane helix</keyword>
<feature type="transmembrane region" description="Helical" evidence="2">
    <location>
        <begin position="1258"/>
        <end position="1282"/>
    </location>
</feature>
<feature type="transmembrane region" description="Helical" evidence="2">
    <location>
        <begin position="538"/>
        <end position="559"/>
    </location>
</feature>
<feature type="transmembrane region" description="Helical" evidence="2">
    <location>
        <begin position="571"/>
        <end position="591"/>
    </location>
</feature>
<evidence type="ECO:0000256" key="1">
    <source>
        <dbReference type="SAM" id="MobiDB-lite"/>
    </source>
</evidence>